<dbReference type="EMBL" id="HACM01002321">
    <property type="protein sequence ID" value="CRZ02763.1"/>
    <property type="molecule type" value="Transcribed_RNA"/>
</dbReference>
<feature type="non-terminal residue" evidence="1">
    <location>
        <position position="249"/>
    </location>
</feature>
<accession>A0A0H5QL73</accession>
<evidence type="ECO:0000313" key="1">
    <source>
        <dbReference type="EMBL" id="CRZ02763.1"/>
    </source>
</evidence>
<reference evidence="1" key="1">
    <citation type="submission" date="2015-04" db="EMBL/GenBank/DDBJ databases">
        <title>The genome sequence of the plant pathogenic Rhizarian Plasmodiophora brassicae reveals insights in its biotrophic life cycle and the origin of chitin synthesis.</title>
        <authorList>
            <person name="Schwelm A."/>
            <person name="Fogelqvist J."/>
            <person name="Knaust A."/>
            <person name="Julke S."/>
            <person name="Lilja T."/>
            <person name="Dhandapani V."/>
            <person name="Bonilla-Rosso G."/>
            <person name="Karlsson M."/>
            <person name="Shevchenko A."/>
            <person name="Choi S.R."/>
            <person name="Kim H.G."/>
            <person name="Park J.Y."/>
            <person name="Lim Y.P."/>
            <person name="Ludwig-Muller J."/>
            <person name="Dixelius C."/>
        </authorList>
    </citation>
    <scope>NUCLEOTIDE SEQUENCE</scope>
    <source>
        <tissue evidence="1">Potato root galls</tissue>
    </source>
</reference>
<sequence length="249" mass="27813">MADHRLQVLHRPTVPDTDGEIAGAGEQQVLHHRQRIDEAEMMGEEFAEALGVDGGLVGDGNGKRRQVDRHDMGVETPGEHLTPVKGQVERAAAHILQDVQQLHRDRVPNPDRVVPRGTDEHIESIDGVIGHDHGRDRTAMSIEFTLKRERIQLPDDNQPVLIAAEQAVCPTRYNQRQHGIVVAREDMFNTQDGSIGSERLVNRRWLIVQGGRHGGGVKSVRPTPSDLPNSECCRCQVPWATEVERRTFT</sequence>
<dbReference type="AlphaFoldDB" id="A0A0H5QL73"/>
<dbReference type="EMBL" id="HACM01002324">
    <property type="protein sequence ID" value="CRZ02766.1"/>
    <property type="molecule type" value="Transcribed_RNA"/>
</dbReference>
<organism evidence="1">
    <name type="scientific">Spongospora subterranea</name>
    <dbReference type="NCBI Taxonomy" id="70186"/>
    <lineage>
        <taxon>Eukaryota</taxon>
        <taxon>Sar</taxon>
        <taxon>Rhizaria</taxon>
        <taxon>Endomyxa</taxon>
        <taxon>Phytomyxea</taxon>
        <taxon>Plasmodiophorida</taxon>
        <taxon>Plasmodiophoridae</taxon>
        <taxon>Spongospora</taxon>
    </lineage>
</organism>
<proteinExistence type="predicted"/>
<name>A0A0H5QL73_9EUKA</name>
<protein>
    <submittedName>
        <fullName evidence="1">Uncharacterized protein</fullName>
    </submittedName>
</protein>